<dbReference type="AlphaFoldDB" id="A0A6J8EJZ0"/>
<dbReference type="InterPro" id="IPR036465">
    <property type="entry name" value="vWFA_dom_sf"/>
</dbReference>
<dbReference type="Proteomes" id="UP000507470">
    <property type="component" value="Unassembled WGS sequence"/>
</dbReference>
<dbReference type="EMBL" id="CACVKT020009086">
    <property type="protein sequence ID" value="CAC5420226.1"/>
    <property type="molecule type" value="Genomic_DNA"/>
</dbReference>
<dbReference type="SUPFAM" id="SSF117839">
    <property type="entry name" value="WWE domain"/>
    <property type="match status" value="1"/>
</dbReference>
<dbReference type="Pfam" id="PF02825">
    <property type="entry name" value="WWE"/>
    <property type="match status" value="1"/>
</dbReference>
<keyword evidence="4" id="KW-1185">Reference proteome</keyword>
<feature type="compositionally biased region" description="Polar residues" evidence="1">
    <location>
        <begin position="76"/>
        <end position="86"/>
    </location>
</feature>
<gene>
    <name evidence="3" type="ORF">MCOR_52470</name>
</gene>
<organism evidence="3 4">
    <name type="scientific">Mytilus coruscus</name>
    <name type="common">Sea mussel</name>
    <dbReference type="NCBI Taxonomy" id="42192"/>
    <lineage>
        <taxon>Eukaryota</taxon>
        <taxon>Metazoa</taxon>
        <taxon>Spiralia</taxon>
        <taxon>Lophotrochozoa</taxon>
        <taxon>Mollusca</taxon>
        <taxon>Bivalvia</taxon>
        <taxon>Autobranchia</taxon>
        <taxon>Pteriomorphia</taxon>
        <taxon>Mytilida</taxon>
        <taxon>Mytiloidea</taxon>
        <taxon>Mytilidae</taxon>
        <taxon>Mytilinae</taxon>
        <taxon>Mytilus</taxon>
    </lineage>
</organism>
<dbReference type="SUPFAM" id="SSF53300">
    <property type="entry name" value="vWA-like"/>
    <property type="match status" value="1"/>
</dbReference>
<evidence type="ECO:0000313" key="4">
    <source>
        <dbReference type="Proteomes" id="UP000507470"/>
    </source>
</evidence>
<evidence type="ECO:0000256" key="1">
    <source>
        <dbReference type="SAM" id="MobiDB-lite"/>
    </source>
</evidence>
<evidence type="ECO:0000313" key="3">
    <source>
        <dbReference type="EMBL" id="CAC5420226.1"/>
    </source>
</evidence>
<dbReference type="Gene3D" id="3.30.720.50">
    <property type="match status" value="1"/>
</dbReference>
<feature type="region of interest" description="Disordered" evidence="1">
    <location>
        <begin position="61"/>
        <end position="88"/>
    </location>
</feature>
<dbReference type="InterPro" id="IPR004170">
    <property type="entry name" value="WWE_dom"/>
</dbReference>
<proteinExistence type="predicted"/>
<evidence type="ECO:0000259" key="2">
    <source>
        <dbReference type="Pfam" id="PF02825"/>
    </source>
</evidence>
<accession>A0A6J8EJZ0</accession>
<dbReference type="Gene3D" id="3.40.50.410">
    <property type="entry name" value="von Willebrand factor, type A domain"/>
    <property type="match status" value="1"/>
</dbReference>
<dbReference type="InterPro" id="IPR037197">
    <property type="entry name" value="WWE_dom_sf"/>
</dbReference>
<protein>
    <recommendedName>
        <fullName evidence="2">WWE domain-containing protein</fullName>
    </recommendedName>
</protein>
<reference evidence="3 4" key="1">
    <citation type="submission" date="2020-06" db="EMBL/GenBank/DDBJ databases">
        <authorList>
            <person name="Li R."/>
            <person name="Bekaert M."/>
        </authorList>
    </citation>
    <scope>NUCLEOTIDE SEQUENCE [LARGE SCALE GENOMIC DNA]</scope>
    <source>
        <strain evidence="4">wild</strain>
    </source>
</reference>
<sequence length="660" mass="74315">MNKYRNDACTKLQGKVIVGWDHGEQNFNVQCDESNTYSLRKVDEPKILVDEMTAVGCRVSATPYSESENESHRPNSRPNRPNSTQEPADYVIPIYSDSTVSAIWEYQEGSEWKKYPNDINVKIEKAYQKKKTGKTIIEMDRTTYITLGNFYLGQYCGSATKQISALMVNTSKVITLVDNLQNTTAFGGDNSKDSSSDMSNNNEVPGVIGNVPCLESGEASGEDNTQCKSENEFCSVDNSIHNHPSNLDDMTVPPSLTHNTVNGNASNMIPYEPISEQSDTKFLKELGSNSDNVKVQHASTSTNKYRIYNSGDENIQDENEIDQENSLYTSNKETSDGLSSDMKKCNEPKLQIKIHKNESGYKSKTRIKQNDNRVCYINKDNIGKTIDYSYFIRNFQREKSIVPNIKPTENMTDAIKVKMKSATSRQDEDIYKKGIFAADQPKTFKEWYQYTEQIKAYASARVKSGAVKLGREHDNMLVLDISERMAEYFQQMKSAALQYVYGIKEIAECGGNENGIGLAVFGRETRLIQEATNDYELIIELIRQLRPDGDASVIAGLLMGYAGVSACKVRRIKDVVVRAHMIVFTNGSSEQCSFSAENKEFASMNDTVPPNIDCVIDEITSTTTKLFYVPIGGDQCNNILEQVVRKKRMEKLYQTMKWIV</sequence>
<name>A0A6J8EJZ0_MYTCO</name>
<feature type="domain" description="WWE" evidence="2">
    <location>
        <begin position="103"/>
        <end position="144"/>
    </location>
</feature>